<dbReference type="InterPro" id="IPR014756">
    <property type="entry name" value="Ig_E-set"/>
</dbReference>
<sequence>MSSPLSPPSASASPGDSSSGPAAARGRETTWLAAVAGLAAVLAGFGLAELVAGLIAPGASPVLVVGALLIDLAPAWAKELVISLFGTADKVALVVFIALVAAALAALAGILEYRRPPFGRYVIVAAGLVALAAALTRAGASPFDAVPPVLAMLVAALVLSMLTRRLQTSRAPAEAAAAASVDAGRPASVTPAAASRAALDRRKFLAYTGVSAGVGVLAALGGQLLTAGSRAADAARALFTLPAPTVPGAAIPAGASFAVDGLTPIITPNAEFYRIDTALSVPRVDPSTWTLKISGMVENEVEIDFAELLALPLEESTTTLACVSNYVGGDLIGNAVWLGYPIRELLARAKPRADADMVLSRSQDGWTASTPIEALTDDRNSILAVGMNGDPLPLEHGYPVRMVVPGLYGYVSATKWVTELVVTRFDQETAYWSTRGWSEKGPVKLSSRVDVPRENATVDAGTVTVAGVAWSQHVGISAVDVQVDDGDWNPATLADAISVDTWRQWRWDWDAPSGSHTIRVRATDAEGLVQTSKLADVAPDGATGLHEISVSVS</sequence>
<evidence type="ECO:0000259" key="3">
    <source>
        <dbReference type="Pfam" id="PF00174"/>
    </source>
</evidence>
<feature type="transmembrane region" description="Helical" evidence="2">
    <location>
        <begin position="91"/>
        <end position="111"/>
    </location>
</feature>
<dbReference type="Gene3D" id="3.90.420.10">
    <property type="entry name" value="Oxidoreductase, molybdopterin-binding domain"/>
    <property type="match status" value="1"/>
</dbReference>
<protein>
    <submittedName>
        <fullName evidence="4">Oxidoreductase</fullName>
    </submittedName>
</protein>
<dbReference type="SUPFAM" id="SSF81296">
    <property type="entry name" value="E set domains"/>
    <property type="match status" value="1"/>
</dbReference>
<keyword evidence="2" id="KW-0472">Membrane</keyword>
<dbReference type="AlphaFoldDB" id="A0A4R9BNL1"/>
<dbReference type="Proteomes" id="UP000298468">
    <property type="component" value="Unassembled WGS sequence"/>
</dbReference>
<dbReference type="PANTHER" id="PTHR19372">
    <property type="entry name" value="SULFITE REDUCTASE"/>
    <property type="match status" value="1"/>
</dbReference>
<feature type="domain" description="Oxidoreductase molybdopterin-binding" evidence="3">
    <location>
        <begin position="279"/>
        <end position="429"/>
    </location>
</feature>
<dbReference type="PANTHER" id="PTHR19372:SF7">
    <property type="entry name" value="SULFITE OXIDASE, MITOCHONDRIAL"/>
    <property type="match status" value="1"/>
</dbReference>
<dbReference type="Pfam" id="PF17957">
    <property type="entry name" value="Big_7"/>
    <property type="match status" value="1"/>
</dbReference>
<feature type="transmembrane region" description="Helical" evidence="2">
    <location>
        <begin position="62"/>
        <end position="85"/>
    </location>
</feature>
<dbReference type="Gene3D" id="2.60.40.650">
    <property type="match status" value="1"/>
</dbReference>
<organism evidence="4 5">
    <name type="scientific">Cryobacterium lactosi</name>
    <dbReference type="NCBI Taxonomy" id="1259202"/>
    <lineage>
        <taxon>Bacteria</taxon>
        <taxon>Bacillati</taxon>
        <taxon>Actinomycetota</taxon>
        <taxon>Actinomycetes</taxon>
        <taxon>Micrococcales</taxon>
        <taxon>Microbacteriaceae</taxon>
        <taxon>Cryobacterium</taxon>
    </lineage>
</organism>
<feature type="transmembrane region" description="Helical" evidence="2">
    <location>
        <begin position="204"/>
        <end position="225"/>
    </location>
</feature>
<dbReference type="GO" id="GO:0043546">
    <property type="term" value="F:molybdopterin cofactor binding"/>
    <property type="evidence" value="ECO:0007669"/>
    <property type="project" value="TreeGrafter"/>
</dbReference>
<feature type="transmembrane region" description="Helical" evidence="2">
    <location>
        <begin position="31"/>
        <end position="55"/>
    </location>
</feature>
<name>A0A4R9BNL1_9MICO</name>
<dbReference type="InterPro" id="IPR036374">
    <property type="entry name" value="OxRdtase_Mopterin-bd_sf"/>
</dbReference>
<feature type="transmembrane region" description="Helical" evidence="2">
    <location>
        <begin position="118"/>
        <end position="139"/>
    </location>
</feature>
<dbReference type="GO" id="GO:0020037">
    <property type="term" value="F:heme binding"/>
    <property type="evidence" value="ECO:0007669"/>
    <property type="project" value="TreeGrafter"/>
</dbReference>
<evidence type="ECO:0000256" key="1">
    <source>
        <dbReference type="SAM" id="MobiDB-lite"/>
    </source>
</evidence>
<proteinExistence type="predicted"/>
<keyword evidence="5" id="KW-1185">Reference proteome</keyword>
<dbReference type="InterPro" id="IPR000572">
    <property type="entry name" value="OxRdtase_Mopterin-bd_dom"/>
</dbReference>
<dbReference type="EMBL" id="SOHM01000030">
    <property type="protein sequence ID" value="TFD88006.1"/>
    <property type="molecule type" value="Genomic_DNA"/>
</dbReference>
<feature type="transmembrane region" description="Helical" evidence="2">
    <location>
        <begin position="145"/>
        <end position="162"/>
    </location>
</feature>
<evidence type="ECO:0000313" key="5">
    <source>
        <dbReference type="Proteomes" id="UP000298468"/>
    </source>
</evidence>
<dbReference type="SUPFAM" id="SSF56524">
    <property type="entry name" value="Oxidoreductase molybdopterin-binding domain"/>
    <property type="match status" value="1"/>
</dbReference>
<feature type="region of interest" description="Disordered" evidence="1">
    <location>
        <begin position="1"/>
        <end position="23"/>
    </location>
</feature>
<evidence type="ECO:0000313" key="4">
    <source>
        <dbReference type="EMBL" id="TFD88006.1"/>
    </source>
</evidence>
<dbReference type="Pfam" id="PF00174">
    <property type="entry name" value="Oxidored_molyb"/>
    <property type="match status" value="1"/>
</dbReference>
<comment type="caution">
    <text evidence="4">The sequence shown here is derived from an EMBL/GenBank/DDBJ whole genome shotgun (WGS) entry which is preliminary data.</text>
</comment>
<keyword evidence="2" id="KW-1133">Transmembrane helix</keyword>
<dbReference type="OrthoDB" id="9795587at2"/>
<reference evidence="4 5" key="1">
    <citation type="submission" date="2019-03" db="EMBL/GenBank/DDBJ databases">
        <title>Genomics of glacier-inhabiting Cryobacterium strains.</title>
        <authorList>
            <person name="Liu Q."/>
            <person name="Xin Y.-H."/>
        </authorList>
    </citation>
    <scope>NUCLEOTIDE SEQUENCE [LARGE SCALE GENOMIC DNA]</scope>
    <source>
        <strain evidence="4 5">Sr59</strain>
    </source>
</reference>
<evidence type="ECO:0000256" key="2">
    <source>
        <dbReference type="SAM" id="Phobius"/>
    </source>
</evidence>
<dbReference type="GO" id="GO:0006790">
    <property type="term" value="P:sulfur compound metabolic process"/>
    <property type="evidence" value="ECO:0007669"/>
    <property type="project" value="TreeGrafter"/>
</dbReference>
<accession>A0A4R9BNL1</accession>
<gene>
    <name evidence="4" type="ORF">E3T61_12850</name>
</gene>
<dbReference type="RefSeq" id="WP_134641253.1">
    <property type="nucleotide sequence ID" value="NZ_SOHM01000030.1"/>
</dbReference>
<keyword evidence="2" id="KW-0812">Transmembrane</keyword>
<dbReference type="GO" id="GO:0008482">
    <property type="term" value="F:sulfite oxidase activity"/>
    <property type="evidence" value="ECO:0007669"/>
    <property type="project" value="TreeGrafter"/>
</dbReference>